<dbReference type="AlphaFoldDB" id="K2GL54"/>
<feature type="region of interest" description="Disordered" evidence="1">
    <location>
        <begin position="241"/>
        <end position="263"/>
    </location>
</feature>
<comment type="caution">
    <text evidence="3">The sequence shown here is derived from an EMBL/GenBank/DDBJ whole genome shotgun (WGS) entry which is preliminary data.</text>
</comment>
<sequence length="333" mass="36562">MKAMRNDLPGWVPEAVDAYLAHVVDGEPIRAVARRSGCHASTVLRRIRRCETRRDDPLIDAALNRLMQRPDGQIPFQTTNGVPHVTRQAPRDRFIPDDGEIAAEARRILARLVEPGACLALADGMETAVVVREMEDGETLRTGTVDRRIAEAMALNNWIGGGGAGRIMRYRIRPAGRVALKELLGNGRDEIAERGRARRPVQAESPLTVLSRRRARDGSPFLSRDLVRAGERLREDYELARLDSGHDPLDGTDADPSDTGPAGARARVAAALDALGPSLRNVVLRACCQLEGLQEIERELNFTARSAKVILRIGLEGLKEHYDAQGKYAPLIG</sequence>
<reference evidence="3 4" key="1">
    <citation type="journal article" date="2012" name="J. Bacteriol.">
        <title>Draft Genome Sequence of Oceaniovalibus guishaninsula JLT2003T.</title>
        <authorList>
            <person name="Tang K."/>
            <person name="Liu K."/>
            <person name="Jiao N."/>
        </authorList>
    </citation>
    <scope>NUCLEOTIDE SEQUENCE [LARGE SCALE GENOMIC DNA]</scope>
    <source>
        <strain evidence="3 4">JLT2003</strain>
    </source>
</reference>
<evidence type="ECO:0000259" key="2">
    <source>
        <dbReference type="Pfam" id="PF20057"/>
    </source>
</evidence>
<dbReference type="EMBL" id="AMGO01000052">
    <property type="protein sequence ID" value="EKE43501.1"/>
    <property type="molecule type" value="Genomic_DNA"/>
</dbReference>
<dbReference type="InterPro" id="IPR045599">
    <property type="entry name" value="DUF6456"/>
</dbReference>
<protein>
    <recommendedName>
        <fullName evidence="2">DUF6456 domain-containing protein</fullName>
    </recommendedName>
</protein>
<keyword evidence="4" id="KW-1185">Reference proteome</keyword>
<dbReference type="RefSeq" id="WP_007427385.1">
    <property type="nucleotide sequence ID" value="NZ_AMGO01000052.1"/>
</dbReference>
<name>K2GL54_9RHOB</name>
<dbReference type="eggNOG" id="COG0583">
    <property type="taxonomic scope" value="Bacteria"/>
</dbReference>
<feature type="domain" description="DUF6456" evidence="2">
    <location>
        <begin position="199"/>
        <end position="323"/>
    </location>
</feature>
<accession>K2GL54</accession>
<evidence type="ECO:0000313" key="4">
    <source>
        <dbReference type="Proteomes" id="UP000006765"/>
    </source>
</evidence>
<dbReference type="Proteomes" id="UP000006765">
    <property type="component" value="Unassembled WGS sequence"/>
</dbReference>
<organism evidence="3 4">
    <name type="scientific">Oceaniovalibus guishaninsula JLT2003</name>
    <dbReference type="NCBI Taxonomy" id="1231392"/>
    <lineage>
        <taxon>Bacteria</taxon>
        <taxon>Pseudomonadati</taxon>
        <taxon>Pseudomonadota</taxon>
        <taxon>Alphaproteobacteria</taxon>
        <taxon>Rhodobacterales</taxon>
        <taxon>Roseobacteraceae</taxon>
        <taxon>Oceaniovalibus</taxon>
    </lineage>
</organism>
<dbReference type="STRING" id="1231392.OCGS_2233"/>
<evidence type="ECO:0000313" key="3">
    <source>
        <dbReference type="EMBL" id="EKE43501.1"/>
    </source>
</evidence>
<dbReference type="Pfam" id="PF20057">
    <property type="entry name" value="DUF6456"/>
    <property type="match status" value="1"/>
</dbReference>
<evidence type="ECO:0000256" key="1">
    <source>
        <dbReference type="SAM" id="MobiDB-lite"/>
    </source>
</evidence>
<proteinExistence type="predicted"/>
<gene>
    <name evidence="3" type="ORF">OCGS_2233</name>
</gene>